<dbReference type="InterPro" id="IPR039514">
    <property type="entry name" value="6GAL-like"/>
</dbReference>
<dbReference type="InterPro" id="IPR017853">
    <property type="entry name" value="GH"/>
</dbReference>
<dbReference type="AlphaFoldDB" id="R7RW67"/>
<evidence type="ECO:0000256" key="3">
    <source>
        <dbReference type="ARBA" id="ARBA00022801"/>
    </source>
</evidence>
<dbReference type="Pfam" id="PF14587">
    <property type="entry name" value="Glyco_hydr_30_2"/>
    <property type="match status" value="1"/>
</dbReference>
<dbReference type="PANTHER" id="PTHR11069">
    <property type="entry name" value="GLUCOSYLCERAMIDASE"/>
    <property type="match status" value="1"/>
</dbReference>
<dbReference type="GO" id="GO:0006680">
    <property type="term" value="P:glucosylceramide catabolic process"/>
    <property type="evidence" value="ECO:0007669"/>
    <property type="project" value="TreeGrafter"/>
</dbReference>
<reference evidence="8" key="1">
    <citation type="journal article" date="2012" name="Science">
        <title>The Paleozoic origin of enzymatic lignin decomposition reconstructed from 31 fungal genomes.</title>
        <authorList>
            <person name="Floudas D."/>
            <person name="Binder M."/>
            <person name="Riley R."/>
            <person name="Barry K."/>
            <person name="Blanchette R.A."/>
            <person name="Henrissat B."/>
            <person name="Martinez A.T."/>
            <person name="Otillar R."/>
            <person name="Spatafora J.W."/>
            <person name="Yadav J.S."/>
            <person name="Aerts A."/>
            <person name="Benoit I."/>
            <person name="Boyd A."/>
            <person name="Carlson A."/>
            <person name="Copeland A."/>
            <person name="Coutinho P.M."/>
            <person name="de Vries R.P."/>
            <person name="Ferreira P."/>
            <person name="Findley K."/>
            <person name="Foster B."/>
            <person name="Gaskell J."/>
            <person name="Glotzer D."/>
            <person name="Gorecki P."/>
            <person name="Heitman J."/>
            <person name="Hesse C."/>
            <person name="Hori C."/>
            <person name="Igarashi K."/>
            <person name="Jurgens J.A."/>
            <person name="Kallen N."/>
            <person name="Kersten P."/>
            <person name="Kohler A."/>
            <person name="Kuees U."/>
            <person name="Kumar T.K.A."/>
            <person name="Kuo A."/>
            <person name="LaButti K."/>
            <person name="Larrondo L.F."/>
            <person name="Lindquist E."/>
            <person name="Ling A."/>
            <person name="Lombard V."/>
            <person name="Lucas S."/>
            <person name="Lundell T."/>
            <person name="Martin R."/>
            <person name="McLaughlin D.J."/>
            <person name="Morgenstern I."/>
            <person name="Morin E."/>
            <person name="Murat C."/>
            <person name="Nagy L.G."/>
            <person name="Nolan M."/>
            <person name="Ohm R.A."/>
            <person name="Patyshakuliyeva A."/>
            <person name="Rokas A."/>
            <person name="Ruiz-Duenas F.J."/>
            <person name="Sabat G."/>
            <person name="Salamov A."/>
            <person name="Samejima M."/>
            <person name="Schmutz J."/>
            <person name="Slot J.C."/>
            <person name="St John F."/>
            <person name="Stenlid J."/>
            <person name="Sun H."/>
            <person name="Sun S."/>
            <person name="Syed K."/>
            <person name="Tsang A."/>
            <person name="Wiebenga A."/>
            <person name="Young D."/>
            <person name="Pisabarro A."/>
            <person name="Eastwood D.C."/>
            <person name="Martin F."/>
            <person name="Cullen D."/>
            <person name="Grigoriev I.V."/>
            <person name="Hibbett D.S."/>
        </authorList>
    </citation>
    <scope>NUCLEOTIDE SEQUENCE [LARGE SCALE GENOMIC DNA]</scope>
    <source>
        <strain evidence="8">FP-91666</strain>
    </source>
</reference>
<dbReference type="Gene3D" id="2.60.40.1180">
    <property type="entry name" value="Golgi alpha-mannosidase II"/>
    <property type="match status" value="1"/>
</dbReference>
<comment type="similarity">
    <text evidence="1">Belongs to the glycosyl hydrolase 30 family.</text>
</comment>
<dbReference type="SUPFAM" id="SSF51445">
    <property type="entry name" value="(Trans)glycosidases"/>
    <property type="match status" value="1"/>
</dbReference>
<dbReference type="InterPro" id="IPR013780">
    <property type="entry name" value="Glyco_hydro_b"/>
</dbReference>
<evidence type="ECO:0000259" key="5">
    <source>
        <dbReference type="Pfam" id="PF14587"/>
    </source>
</evidence>
<dbReference type="OMA" id="SKRFWAF"/>
<evidence type="ECO:0000256" key="1">
    <source>
        <dbReference type="ARBA" id="ARBA00005382"/>
    </source>
</evidence>
<dbReference type="Proteomes" id="UP000053927">
    <property type="component" value="Unassembled WGS sequence"/>
</dbReference>
<feature type="domain" description="Glycosyl hydrolase family 30 beta sandwich" evidence="6">
    <location>
        <begin position="369"/>
        <end position="456"/>
    </location>
</feature>
<evidence type="ECO:0000259" key="6">
    <source>
        <dbReference type="Pfam" id="PF17189"/>
    </source>
</evidence>
<feature type="domain" description="Endo-beta-1,6-galactanase-like" evidence="5">
    <location>
        <begin position="23"/>
        <end position="241"/>
    </location>
</feature>
<feature type="signal peptide" evidence="4">
    <location>
        <begin position="1"/>
        <end position="22"/>
    </location>
</feature>
<dbReference type="SUPFAM" id="SSF51011">
    <property type="entry name" value="Glycosyl hydrolase domain"/>
    <property type="match status" value="1"/>
</dbReference>
<protein>
    <submittedName>
        <fullName evidence="7">Glycoside hydrolase</fullName>
    </submittedName>
</protein>
<dbReference type="eggNOG" id="KOG2566">
    <property type="taxonomic scope" value="Eukaryota"/>
</dbReference>
<proteinExistence type="inferred from homology"/>
<sequence length="460" mass="49116">MNLRFAFHALFSLLLHVFPVSAVTVTVDIGTTYQEMDGFGFSQAFGRANDVKNLPAAQQRQTLDLLFNITNGAGMTILRNRIGSGGLGDSIEPNSPGSSNATPTYVWDGDDSGQVWFSQQARSYGVSTFYADAWSAPGFMKTNNNQNEGGYLCGVSGESCSSGDWRQAYADFLVKYVQDYASVGIDVTHLGFLNEPDYVTSYSSMQSNGEQAADFIKVLSATVRNANLTDIKLTCCDATGWTAQTNLTAGLITSGVENDLGIITSHSYSSDPTTPMNTSLKVWETENADLDGEFVPNDWYSSGAAGEGLTWASNILEAIVSGNVSAYLYWEGAEVGATNSALVDISGTTPQASKRLWALAHYSRFIRPGAVRIDANSDSSTDLKVAAFRNIDGTVSTQVINSAASVQDVTLAPQGFTVRNGTGYVSEQGTEFGRLGVEVSAGEVTGIIPGHSMVTFVLEI</sequence>
<dbReference type="RefSeq" id="XP_007311308.1">
    <property type="nucleotide sequence ID" value="XM_007311246.1"/>
</dbReference>
<feature type="chain" id="PRO_5004443648" evidence="4">
    <location>
        <begin position="23"/>
        <end position="460"/>
    </location>
</feature>
<dbReference type="Gene3D" id="3.20.20.80">
    <property type="entry name" value="Glycosidases"/>
    <property type="match status" value="1"/>
</dbReference>
<evidence type="ECO:0000313" key="7">
    <source>
        <dbReference type="EMBL" id="EIM79541.1"/>
    </source>
</evidence>
<accession>R7RW67</accession>
<dbReference type="KEGG" id="shs:STEHIDRAFT_69289"/>
<gene>
    <name evidence="7" type="ORF">STEHIDRAFT_69289</name>
</gene>
<dbReference type="InterPro" id="IPR001139">
    <property type="entry name" value="Glyco_hydro_30"/>
</dbReference>
<keyword evidence="8" id="KW-1185">Reference proteome</keyword>
<organism evidence="7 8">
    <name type="scientific">Stereum hirsutum (strain FP-91666)</name>
    <name type="common">White-rot fungus</name>
    <dbReference type="NCBI Taxonomy" id="721885"/>
    <lineage>
        <taxon>Eukaryota</taxon>
        <taxon>Fungi</taxon>
        <taxon>Dikarya</taxon>
        <taxon>Basidiomycota</taxon>
        <taxon>Agaricomycotina</taxon>
        <taxon>Agaricomycetes</taxon>
        <taxon>Russulales</taxon>
        <taxon>Stereaceae</taxon>
        <taxon>Stereum</taxon>
    </lineage>
</organism>
<dbReference type="EMBL" id="JH687403">
    <property type="protein sequence ID" value="EIM79541.1"/>
    <property type="molecule type" value="Genomic_DNA"/>
</dbReference>
<keyword evidence="2 4" id="KW-0732">Signal</keyword>
<dbReference type="GeneID" id="18806525"/>
<evidence type="ECO:0000313" key="8">
    <source>
        <dbReference type="Proteomes" id="UP000053927"/>
    </source>
</evidence>
<dbReference type="OrthoDB" id="2012278at2759"/>
<dbReference type="GO" id="GO:0004348">
    <property type="term" value="F:glucosylceramidase activity"/>
    <property type="evidence" value="ECO:0007669"/>
    <property type="project" value="InterPro"/>
</dbReference>
<dbReference type="InterPro" id="IPR033452">
    <property type="entry name" value="GH30_C"/>
</dbReference>
<keyword evidence="3 7" id="KW-0378">Hydrolase</keyword>
<name>R7RW67_STEHR</name>
<dbReference type="PANTHER" id="PTHR11069:SF23">
    <property type="entry name" value="LYSOSOMAL ACID GLUCOSYLCERAMIDASE"/>
    <property type="match status" value="1"/>
</dbReference>
<evidence type="ECO:0000256" key="4">
    <source>
        <dbReference type="SAM" id="SignalP"/>
    </source>
</evidence>
<dbReference type="Pfam" id="PF17189">
    <property type="entry name" value="Glyco_hydro_30C"/>
    <property type="match status" value="1"/>
</dbReference>
<evidence type="ECO:0000256" key="2">
    <source>
        <dbReference type="ARBA" id="ARBA00022729"/>
    </source>
</evidence>
<dbReference type="GO" id="GO:0016020">
    <property type="term" value="C:membrane"/>
    <property type="evidence" value="ECO:0007669"/>
    <property type="project" value="GOC"/>
</dbReference>